<dbReference type="Pfam" id="PF00425">
    <property type="entry name" value="Chorismate_bind"/>
    <property type="match status" value="1"/>
</dbReference>
<protein>
    <submittedName>
        <fullName evidence="2">Chorismate-binding protein</fullName>
    </submittedName>
</protein>
<dbReference type="RefSeq" id="WP_301192137.1">
    <property type="nucleotide sequence ID" value="NZ_JAPDPJ010000058.1"/>
</dbReference>
<gene>
    <name evidence="2" type="ORF">OM075_19075</name>
</gene>
<evidence type="ECO:0000313" key="2">
    <source>
        <dbReference type="EMBL" id="MCW3788579.1"/>
    </source>
</evidence>
<dbReference type="InterPro" id="IPR015890">
    <property type="entry name" value="Chorismate_C"/>
</dbReference>
<dbReference type="Proteomes" id="UP001209229">
    <property type="component" value="Unassembled WGS sequence"/>
</dbReference>
<keyword evidence="3" id="KW-1185">Reference proteome</keyword>
<name>A0AAE3M7A9_9BACT</name>
<dbReference type="Gene3D" id="3.60.120.10">
    <property type="entry name" value="Anthranilate synthase"/>
    <property type="match status" value="1"/>
</dbReference>
<dbReference type="PANTHER" id="PTHR42839:SF2">
    <property type="entry name" value="ISOCHORISMATE SYNTHASE ENTC"/>
    <property type="match status" value="1"/>
</dbReference>
<dbReference type="EMBL" id="JAPDPJ010000058">
    <property type="protein sequence ID" value="MCW3788579.1"/>
    <property type="molecule type" value="Genomic_DNA"/>
</dbReference>
<reference evidence="2" key="1">
    <citation type="submission" date="2022-10" db="EMBL/GenBank/DDBJ databases">
        <authorList>
            <person name="Yu W.X."/>
        </authorList>
    </citation>
    <scope>NUCLEOTIDE SEQUENCE</scope>
    <source>
        <strain evidence="2">AAT</strain>
    </source>
</reference>
<organism evidence="2 3">
    <name type="scientific">Plebeiibacterium sediminum</name>
    <dbReference type="NCBI Taxonomy" id="2992112"/>
    <lineage>
        <taxon>Bacteria</taxon>
        <taxon>Pseudomonadati</taxon>
        <taxon>Bacteroidota</taxon>
        <taxon>Bacteroidia</taxon>
        <taxon>Marinilabiliales</taxon>
        <taxon>Marinilabiliaceae</taxon>
        <taxon>Plebeiibacterium</taxon>
    </lineage>
</organism>
<accession>A0AAE3M7A9</accession>
<dbReference type="AlphaFoldDB" id="A0AAE3M7A9"/>
<comment type="caution">
    <text evidence="2">The sequence shown here is derived from an EMBL/GenBank/DDBJ whole genome shotgun (WGS) entry which is preliminary data.</text>
</comment>
<dbReference type="PANTHER" id="PTHR42839">
    <property type="entry name" value="ISOCHORISMATE SYNTHASE ENTC"/>
    <property type="match status" value="1"/>
</dbReference>
<evidence type="ECO:0000313" key="3">
    <source>
        <dbReference type="Proteomes" id="UP001209229"/>
    </source>
</evidence>
<evidence type="ECO:0000259" key="1">
    <source>
        <dbReference type="Pfam" id="PF00425"/>
    </source>
</evidence>
<sequence length="368" mass="41629">MQKYSQEEVLIKCVQNKVSFSIYRYPGTDKDILLISEDVSAFDKNQLSEFIDKDGYLIAPFSFETNKGVFLKNSILVEGSVEKLSVDHIINAKGQDELATANNLYADYSIYLEQFENLFASIKKGNIQKAILSRVKHIDSFPTQKAVDLYYQLSALYPNAYSFMYYTSYTGLWIGATPELLLQIQHNSVQTVSLAGTKKYDDQEKSWNKKELNEQQYVSDYMDRLLNQYNVVNYKVEGPVSVKAGKLSHLKTIYNFPLDDIAAKVGEFVIDLHPTPAVCGLPKQTSMEVIHSVEGHQRSYYSGFIGKVSKDSLNLYVNIRSLKFVDEGVDLYIGGGITEGSDAKLEWNETELKAGTLLDVINELKNNK</sequence>
<dbReference type="SUPFAM" id="SSF56322">
    <property type="entry name" value="ADC synthase"/>
    <property type="match status" value="1"/>
</dbReference>
<dbReference type="InterPro" id="IPR005801">
    <property type="entry name" value="ADC_synthase"/>
</dbReference>
<feature type="domain" description="Chorismate-utilising enzyme C-terminal" evidence="1">
    <location>
        <begin position="110"/>
        <end position="353"/>
    </location>
</feature>
<proteinExistence type="predicted"/>